<sequence length="74" mass="8989">MEQEYTRFKKAADGEAGVFGIDLDSRKKKERKHRLEIKKERRNRQRNKDRSIQRRKKESAAKQERNCNSERKGR</sequence>
<feature type="compositionally biased region" description="Basic and acidic residues" evidence="1">
    <location>
        <begin position="46"/>
        <end position="74"/>
    </location>
</feature>
<reference evidence="2 3" key="1">
    <citation type="submission" date="2019-05" db="EMBL/GenBank/DDBJ databases">
        <title>Mikania micrantha, genome provides insights into the molecular mechanism of rapid growth.</title>
        <authorList>
            <person name="Liu B."/>
        </authorList>
    </citation>
    <scope>NUCLEOTIDE SEQUENCE [LARGE SCALE GENOMIC DNA]</scope>
    <source>
        <strain evidence="2">NLD-2019</strain>
        <tissue evidence="2">Leaf</tissue>
    </source>
</reference>
<accession>A0A5N6PZS1</accession>
<evidence type="ECO:0000313" key="2">
    <source>
        <dbReference type="EMBL" id="KAD7476920.1"/>
    </source>
</evidence>
<dbReference type="AlphaFoldDB" id="A0A5N6PZS1"/>
<feature type="compositionally biased region" description="Basic residues" evidence="1">
    <location>
        <begin position="26"/>
        <end position="45"/>
    </location>
</feature>
<evidence type="ECO:0000313" key="3">
    <source>
        <dbReference type="Proteomes" id="UP000326396"/>
    </source>
</evidence>
<organism evidence="2 3">
    <name type="scientific">Mikania micrantha</name>
    <name type="common">bitter vine</name>
    <dbReference type="NCBI Taxonomy" id="192012"/>
    <lineage>
        <taxon>Eukaryota</taxon>
        <taxon>Viridiplantae</taxon>
        <taxon>Streptophyta</taxon>
        <taxon>Embryophyta</taxon>
        <taxon>Tracheophyta</taxon>
        <taxon>Spermatophyta</taxon>
        <taxon>Magnoliopsida</taxon>
        <taxon>eudicotyledons</taxon>
        <taxon>Gunneridae</taxon>
        <taxon>Pentapetalae</taxon>
        <taxon>asterids</taxon>
        <taxon>campanulids</taxon>
        <taxon>Asterales</taxon>
        <taxon>Asteraceae</taxon>
        <taxon>Asteroideae</taxon>
        <taxon>Heliantheae alliance</taxon>
        <taxon>Eupatorieae</taxon>
        <taxon>Mikania</taxon>
    </lineage>
</organism>
<name>A0A5N6PZS1_9ASTR</name>
<gene>
    <name evidence="2" type="ORF">E3N88_00056</name>
</gene>
<comment type="caution">
    <text evidence="2">The sequence shown here is derived from an EMBL/GenBank/DDBJ whole genome shotgun (WGS) entry which is preliminary data.</text>
</comment>
<feature type="region of interest" description="Disordered" evidence="1">
    <location>
        <begin position="24"/>
        <end position="74"/>
    </location>
</feature>
<keyword evidence="3" id="KW-1185">Reference proteome</keyword>
<evidence type="ECO:0000256" key="1">
    <source>
        <dbReference type="SAM" id="MobiDB-lite"/>
    </source>
</evidence>
<dbReference type="Proteomes" id="UP000326396">
    <property type="component" value="Linkage Group LG1"/>
</dbReference>
<proteinExistence type="predicted"/>
<protein>
    <submittedName>
        <fullName evidence="2">Uncharacterized protein</fullName>
    </submittedName>
</protein>
<dbReference type="EMBL" id="SZYD01000001">
    <property type="protein sequence ID" value="KAD7476920.1"/>
    <property type="molecule type" value="Genomic_DNA"/>
</dbReference>